<dbReference type="EMBL" id="KT259054">
    <property type="protein sequence ID" value="ALF99707.1"/>
    <property type="molecule type" value="Genomic_DNA"/>
</dbReference>
<feature type="transmembrane region" description="Helical" evidence="1">
    <location>
        <begin position="29"/>
        <end position="52"/>
    </location>
</feature>
<keyword evidence="1" id="KW-0812">Transmembrane</keyword>
<name>A0A0N9HEK0_9CHLO</name>
<proteinExistence type="predicted"/>
<sequence>MMAIFVVLLFSFMIWNGLLMDWARALATGLAQLAIWSTLLSLVPFVSLWANLRASASGNGSSDNPQSTLRTHWTLLL</sequence>
<protein>
    <submittedName>
        <fullName evidence="2">Uncharacterized protein</fullName>
    </submittedName>
</protein>
<reference evidence="2" key="1">
    <citation type="submission" date="2015-07" db="EMBL/GenBank/DDBJ databases">
        <title>Morphology and the mitochondrial genome of the green algal strain YC001 (Sphaeropleales, Chlorophyta).</title>
        <authorList>
            <person name="Lee H.-G."/>
            <person name="Song H.J."/>
            <person name="Kim D.-S."/>
            <person name="Cho C.H."/>
            <person name="La H.-J."/>
            <person name="Oh H.-M."/>
            <person name="Yoon H.S."/>
        </authorList>
    </citation>
    <scope>NUCLEOTIDE SEQUENCE</scope>
    <source>
        <strain evidence="2">YC001</strain>
    </source>
</reference>
<keyword evidence="2" id="KW-0496">Mitochondrion</keyword>
<keyword evidence="1" id="KW-1133">Transmembrane helix</keyword>
<evidence type="ECO:0000313" key="2">
    <source>
        <dbReference type="EMBL" id="ALF99707.1"/>
    </source>
</evidence>
<dbReference type="AlphaFoldDB" id="A0A0N9HEK0"/>
<organism evidence="2">
    <name type="scientific">Sphaeropleales sp. YC001</name>
    <dbReference type="NCBI Taxonomy" id="1715688"/>
    <lineage>
        <taxon>Eukaryota</taxon>
        <taxon>Viridiplantae</taxon>
        <taxon>Chlorophyta</taxon>
        <taxon>core chlorophytes</taxon>
        <taxon>Chlorophyceae</taxon>
        <taxon>CS clade</taxon>
        <taxon>Sphaeropleales</taxon>
    </lineage>
</organism>
<accession>A0A0N9HEK0</accession>
<gene>
    <name evidence="2" type="primary">orf148</name>
    <name evidence="2" type="ORF">YC001_013</name>
</gene>
<evidence type="ECO:0000256" key="1">
    <source>
        <dbReference type="SAM" id="Phobius"/>
    </source>
</evidence>
<geneLocation type="mitochondrion" evidence="2"/>
<keyword evidence="1" id="KW-0472">Membrane</keyword>